<name>A0A5J5IKV5_9BACT</name>
<comment type="caution">
    <text evidence="1">The sequence shown here is derived from an EMBL/GenBank/DDBJ whole genome shotgun (WGS) entry which is preliminary data.</text>
</comment>
<protein>
    <submittedName>
        <fullName evidence="1">Uncharacterized protein</fullName>
    </submittedName>
</protein>
<organism evidence="1 2">
    <name type="scientific">Ginsengibacter hankyongi</name>
    <dbReference type="NCBI Taxonomy" id="2607284"/>
    <lineage>
        <taxon>Bacteria</taxon>
        <taxon>Pseudomonadati</taxon>
        <taxon>Bacteroidota</taxon>
        <taxon>Chitinophagia</taxon>
        <taxon>Chitinophagales</taxon>
        <taxon>Chitinophagaceae</taxon>
        <taxon>Ginsengibacter</taxon>
    </lineage>
</organism>
<dbReference type="Proteomes" id="UP000326903">
    <property type="component" value="Unassembled WGS sequence"/>
</dbReference>
<reference evidence="1 2" key="1">
    <citation type="submission" date="2019-09" db="EMBL/GenBank/DDBJ databases">
        <title>Draft genome sequence of Ginsengibacter sp. BR5-29.</title>
        <authorList>
            <person name="Im W.-T."/>
        </authorList>
    </citation>
    <scope>NUCLEOTIDE SEQUENCE [LARGE SCALE GENOMIC DNA]</scope>
    <source>
        <strain evidence="1 2">BR5-29</strain>
    </source>
</reference>
<proteinExistence type="predicted"/>
<accession>A0A5J5IKV5</accession>
<sequence>MSVPGSTVSTTFIDYSVDSFKIEGTHTVENTSLSNKKQWTVKVIDGKITNTNSGSWRTWNSTRIHTQVEGNGTPLYPLDDKFEITGNSSGSNSNGNSWNSEIVTPLVKRFTCPWKVKGTLNITRDTTMAILDYGDGSCDNKATVTINGVTHIITLHK</sequence>
<dbReference type="AlphaFoldDB" id="A0A5J5IKV5"/>
<evidence type="ECO:0000313" key="1">
    <source>
        <dbReference type="EMBL" id="KAA9041755.1"/>
    </source>
</evidence>
<evidence type="ECO:0000313" key="2">
    <source>
        <dbReference type="Proteomes" id="UP000326903"/>
    </source>
</evidence>
<dbReference type="EMBL" id="VYQF01000001">
    <property type="protein sequence ID" value="KAA9041755.1"/>
    <property type="molecule type" value="Genomic_DNA"/>
</dbReference>
<dbReference type="RefSeq" id="WP_150413875.1">
    <property type="nucleotide sequence ID" value="NZ_VYQF01000001.1"/>
</dbReference>
<keyword evidence="2" id="KW-1185">Reference proteome</keyword>
<gene>
    <name evidence="1" type="ORF">FW778_06985</name>
</gene>